<dbReference type="PANTHER" id="PTHR10582:SF2">
    <property type="entry name" value="INACTIVE"/>
    <property type="match status" value="1"/>
</dbReference>
<dbReference type="OrthoDB" id="2306435at2759"/>
<dbReference type="InterPro" id="IPR005821">
    <property type="entry name" value="Ion_trans_dom"/>
</dbReference>
<accession>A0A397HHJ0</accession>
<dbReference type="GO" id="GO:0005886">
    <property type="term" value="C:plasma membrane"/>
    <property type="evidence" value="ECO:0007669"/>
    <property type="project" value="TreeGrafter"/>
</dbReference>
<dbReference type="STRING" id="1348612.A0A397HHJ0"/>
<evidence type="ECO:0000256" key="4">
    <source>
        <dbReference type="ARBA" id="ARBA00022989"/>
    </source>
</evidence>
<evidence type="ECO:0000313" key="8">
    <source>
        <dbReference type="EMBL" id="RHZ59940.1"/>
    </source>
</evidence>
<keyword evidence="3" id="KW-0677">Repeat</keyword>
<gene>
    <name evidence="8" type="ORF">Glove_360g132</name>
</gene>
<comment type="caution">
    <text evidence="8">The sequence shown here is derived from an EMBL/GenBank/DDBJ whole genome shotgun (WGS) entry which is preliminary data.</text>
</comment>
<feature type="transmembrane region" description="Helical" evidence="6">
    <location>
        <begin position="65"/>
        <end position="83"/>
    </location>
</feature>
<proteinExistence type="predicted"/>
<feature type="transmembrane region" description="Helical" evidence="6">
    <location>
        <begin position="32"/>
        <end position="53"/>
    </location>
</feature>
<dbReference type="Pfam" id="PF00520">
    <property type="entry name" value="Ion_trans"/>
    <property type="match status" value="1"/>
</dbReference>
<name>A0A397HHJ0_9GLOM</name>
<dbReference type="InterPro" id="IPR024862">
    <property type="entry name" value="TRPV"/>
</dbReference>
<dbReference type="AlphaFoldDB" id="A0A397HHJ0"/>
<keyword evidence="5 6" id="KW-0472">Membrane</keyword>
<keyword evidence="2 6" id="KW-0812">Transmembrane</keyword>
<evidence type="ECO:0000256" key="1">
    <source>
        <dbReference type="ARBA" id="ARBA00004141"/>
    </source>
</evidence>
<protein>
    <recommendedName>
        <fullName evidence="7">Ion transport domain-containing protein</fullName>
    </recommendedName>
</protein>
<evidence type="ECO:0000256" key="3">
    <source>
        <dbReference type="ARBA" id="ARBA00022737"/>
    </source>
</evidence>
<feature type="domain" description="Ion transport" evidence="7">
    <location>
        <begin position="12"/>
        <end position="126"/>
    </location>
</feature>
<dbReference type="Gene3D" id="1.10.287.70">
    <property type="match status" value="1"/>
</dbReference>
<reference evidence="8 9" key="1">
    <citation type="submission" date="2018-08" db="EMBL/GenBank/DDBJ databases">
        <title>Genome and evolution of the arbuscular mycorrhizal fungus Diversispora epigaea (formerly Glomus versiforme) and its bacterial endosymbionts.</title>
        <authorList>
            <person name="Sun X."/>
            <person name="Fei Z."/>
            <person name="Harrison M."/>
        </authorList>
    </citation>
    <scope>NUCLEOTIDE SEQUENCE [LARGE SCALE GENOMIC DNA]</scope>
    <source>
        <strain evidence="8 9">IT104</strain>
    </source>
</reference>
<evidence type="ECO:0000256" key="5">
    <source>
        <dbReference type="ARBA" id="ARBA00023136"/>
    </source>
</evidence>
<evidence type="ECO:0000313" key="9">
    <source>
        <dbReference type="Proteomes" id="UP000266861"/>
    </source>
</evidence>
<evidence type="ECO:0000256" key="6">
    <source>
        <dbReference type="SAM" id="Phobius"/>
    </source>
</evidence>
<dbReference type="Proteomes" id="UP000266861">
    <property type="component" value="Unassembled WGS sequence"/>
</dbReference>
<comment type="subcellular location">
    <subcellularLocation>
        <location evidence="1">Membrane</location>
        <topology evidence="1">Multi-pass membrane protein</topology>
    </subcellularLocation>
</comment>
<keyword evidence="4 6" id="KW-1133">Transmembrane helix</keyword>
<evidence type="ECO:0000259" key="7">
    <source>
        <dbReference type="Pfam" id="PF00520"/>
    </source>
</evidence>
<organism evidence="8 9">
    <name type="scientific">Diversispora epigaea</name>
    <dbReference type="NCBI Taxonomy" id="1348612"/>
    <lineage>
        <taxon>Eukaryota</taxon>
        <taxon>Fungi</taxon>
        <taxon>Fungi incertae sedis</taxon>
        <taxon>Mucoromycota</taxon>
        <taxon>Glomeromycotina</taxon>
        <taxon>Glomeromycetes</taxon>
        <taxon>Diversisporales</taxon>
        <taxon>Diversisporaceae</taxon>
        <taxon>Diversispora</taxon>
    </lineage>
</organism>
<evidence type="ECO:0000256" key="2">
    <source>
        <dbReference type="ARBA" id="ARBA00022692"/>
    </source>
</evidence>
<dbReference type="EMBL" id="PQFF01000327">
    <property type="protein sequence ID" value="RHZ59940.1"/>
    <property type="molecule type" value="Genomic_DNA"/>
</dbReference>
<feature type="transmembrane region" description="Helical" evidence="6">
    <location>
        <begin position="95"/>
        <end position="117"/>
    </location>
</feature>
<dbReference type="GO" id="GO:0005216">
    <property type="term" value="F:monoatomic ion channel activity"/>
    <property type="evidence" value="ECO:0007669"/>
    <property type="project" value="InterPro"/>
</dbReference>
<dbReference type="GO" id="GO:0098703">
    <property type="term" value="P:calcium ion import across plasma membrane"/>
    <property type="evidence" value="ECO:0007669"/>
    <property type="project" value="TreeGrafter"/>
</dbReference>
<sequence length="230" mass="26819">MFFIYISLILHFRVFRAFGIPIYIVRDIFRKVWLIIIIMGLMVFSFAHILNILLRDTENDDYKLFTNSIVSVFFIMIGQFDSVGAEIINHNKTIIILLMVFSFSTTILLLNVLIAMMSDVVAETKTTGKRAWLKQKAEVIAEIEMFLMTPEQRKRKDYFPSLIYYHASPDTIKAYRKSDYENNFNDDGWIDDLKSSKKSDLNDQNHSLVLVNSEFNNFGHDSESTTKLQL</sequence>
<keyword evidence="9" id="KW-1185">Reference proteome</keyword>
<dbReference type="PANTHER" id="PTHR10582">
    <property type="entry name" value="TRANSIENT RECEPTOR POTENTIAL ION CHANNEL PROTEIN"/>
    <property type="match status" value="1"/>
</dbReference>